<evidence type="ECO:0000256" key="9">
    <source>
        <dbReference type="SAM" id="MobiDB-lite"/>
    </source>
</evidence>
<feature type="compositionally biased region" description="Basic and acidic residues" evidence="9">
    <location>
        <begin position="509"/>
        <end position="521"/>
    </location>
</feature>
<feature type="compositionally biased region" description="Acidic residues" evidence="9">
    <location>
        <begin position="365"/>
        <end position="388"/>
    </location>
</feature>
<dbReference type="PROSITE" id="PS01239">
    <property type="entry name" value="DYNEIN_LIGHT_1"/>
    <property type="match status" value="1"/>
</dbReference>
<evidence type="ECO:0000313" key="11">
    <source>
        <dbReference type="Proteomes" id="UP000324907"/>
    </source>
</evidence>
<evidence type="ECO:0000256" key="8">
    <source>
        <dbReference type="SAM" id="Coils"/>
    </source>
</evidence>
<dbReference type="GO" id="GO:0005874">
    <property type="term" value="C:microtubule"/>
    <property type="evidence" value="ECO:0007669"/>
    <property type="project" value="UniProtKB-KW"/>
</dbReference>
<evidence type="ECO:0000256" key="1">
    <source>
        <dbReference type="ARBA" id="ARBA00004245"/>
    </source>
</evidence>
<feature type="region of interest" description="Disordered" evidence="9">
    <location>
        <begin position="1"/>
        <end position="25"/>
    </location>
</feature>
<evidence type="ECO:0000256" key="3">
    <source>
        <dbReference type="ARBA" id="ARBA00022490"/>
    </source>
</evidence>
<dbReference type="GO" id="GO:0005868">
    <property type="term" value="C:cytoplasmic dynein complex"/>
    <property type="evidence" value="ECO:0007669"/>
    <property type="project" value="TreeGrafter"/>
</dbReference>
<feature type="compositionally biased region" description="Basic and acidic residues" evidence="9">
    <location>
        <begin position="291"/>
        <end position="306"/>
    </location>
</feature>
<evidence type="ECO:0000256" key="6">
    <source>
        <dbReference type="ARBA" id="ARBA00023175"/>
    </source>
</evidence>
<keyword evidence="6" id="KW-0505">Motor protein</keyword>
<dbReference type="Pfam" id="PF10595">
    <property type="entry name" value="FAM161A_B"/>
    <property type="match status" value="1"/>
</dbReference>
<dbReference type="GO" id="GO:0045505">
    <property type="term" value="F:dynein intermediate chain binding"/>
    <property type="evidence" value="ECO:0007669"/>
    <property type="project" value="TreeGrafter"/>
</dbReference>
<dbReference type="InterPro" id="IPR019579">
    <property type="entry name" value="FAM161A/B"/>
</dbReference>
<dbReference type="InterPro" id="IPR019763">
    <property type="entry name" value="Dynein_light_1/2_CS"/>
</dbReference>
<feature type="compositionally biased region" description="Gly residues" evidence="9">
    <location>
        <begin position="245"/>
        <end position="254"/>
    </location>
</feature>
<dbReference type="PANTHER" id="PTHR11886:SF113">
    <property type="entry name" value="DYNEIN LIGHT CHAIN 2, CYTOPLASMIC"/>
    <property type="match status" value="1"/>
</dbReference>
<keyword evidence="4" id="KW-0493">Microtubule</keyword>
<evidence type="ECO:0000256" key="5">
    <source>
        <dbReference type="ARBA" id="ARBA00023017"/>
    </source>
</evidence>
<evidence type="ECO:0000313" key="10">
    <source>
        <dbReference type="EMBL" id="KAA0162566.1"/>
    </source>
</evidence>
<feature type="region of interest" description="Disordered" evidence="9">
    <location>
        <begin position="595"/>
        <end position="656"/>
    </location>
</feature>
<comment type="caution">
    <text evidence="10">The sequence shown here is derived from an EMBL/GenBank/DDBJ whole genome shotgun (WGS) entry which is preliminary data.</text>
</comment>
<protein>
    <recommendedName>
        <fullName evidence="12">Dynein light chain</fullName>
    </recommendedName>
</protein>
<dbReference type="InterPro" id="IPR001372">
    <property type="entry name" value="Dynein_light_chain_typ-1/2"/>
</dbReference>
<feature type="compositionally biased region" description="Basic and acidic residues" evidence="9">
    <location>
        <begin position="337"/>
        <end position="348"/>
    </location>
</feature>
<feature type="compositionally biased region" description="Basic and acidic residues" evidence="9">
    <location>
        <begin position="610"/>
        <end position="633"/>
    </location>
</feature>
<comment type="similarity">
    <text evidence="2">Belongs to the dynein light chain family.</text>
</comment>
<name>A0A5A8DB28_CAFRO</name>
<gene>
    <name evidence="10" type="ORF">FNF28_04659</name>
</gene>
<dbReference type="CDD" id="cd21452">
    <property type="entry name" value="DLC-like_DYNLL1_DYNLL2"/>
    <property type="match status" value="1"/>
</dbReference>
<comment type="subcellular location">
    <subcellularLocation>
        <location evidence="1">Cytoplasm</location>
        <location evidence="1">Cytoskeleton</location>
    </subcellularLocation>
</comment>
<feature type="coiled-coil region" evidence="8">
    <location>
        <begin position="540"/>
        <end position="567"/>
    </location>
</feature>
<feature type="compositionally biased region" description="Gly residues" evidence="9">
    <location>
        <begin position="644"/>
        <end position="655"/>
    </location>
</feature>
<proteinExistence type="inferred from homology"/>
<keyword evidence="5" id="KW-0243">Dynein</keyword>
<keyword evidence="3" id="KW-0963">Cytoplasm</keyword>
<dbReference type="FunFam" id="3.30.740.10:FF:000001">
    <property type="entry name" value="Dynein light chain"/>
    <property type="match status" value="1"/>
</dbReference>
<feature type="region of interest" description="Disordered" evidence="9">
    <location>
        <begin position="281"/>
        <end position="521"/>
    </location>
</feature>
<dbReference type="AlphaFoldDB" id="A0A5A8DB28"/>
<dbReference type="PANTHER" id="PTHR11886">
    <property type="entry name" value="DYNEIN LIGHT CHAIN"/>
    <property type="match status" value="1"/>
</dbReference>
<accession>A0A5A8DB28</accession>
<evidence type="ECO:0008006" key="12">
    <source>
        <dbReference type="Google" id="ProtNLM"/>
    </source>
</evidence>
<evidence type="ECO:0000256" key="7">
    <source>
        <dbReference type="ARBA" id="ARBA00023212"/>
    </source>
</evidence>
<evidence type="ECO:0000256" key="2">
    <source>
        <dbReference type="ARBA" id="ARBA00010156"/>
    </source>
</evidence>
<dbReference type="InterPro" id="IPR037177">
    <property type="entry name" value="DLC_sf"/>
</dbReference>
<dbReference type="SMART" id="SM01375">
    <property type="entry name" value="Dynein_light"/>
    <property type="match status" value="1"/>
</dbReference>
<reference evidence="10 11" key="1">
    <citation type="submission" date="2019-07" db="EMBL/GenBank/DDBJ databases">
        <title>Genomes of Cafeteria roenbergensis.</title>
        <authorList>
            <person name="Fischer M.G."/>
            <person name="Hackl T."/>
            <person name="Roman M."/>
        </authorList>
    </citation>
    <scope>NUCLEOTIDE SEQUENCE [LARGE SCALE GENOMIC DNA]</scope>
    <source>
        <strain evidence="10 11">RCC970-E3</strain>
    </source>
</reference>
<keyword evidence="8" id="KW-0175">Coiled coil</keyword>
<feature type="coiled-coil region" evidence="8">
    <location>
        <begin position="708"/>
        <end position="735"/>
    </location>
</feature>
<keyword evidence="7" id="KW-0206">Cytoskeleton</keyword>
<feature type="compositionally biased region" description="Basic and acidic residues" evidence="9">
    <location>
        <begin position="41"/>
        <end position="53"/>
    </location>
</feature>
<dbReference type="Pfam" id="PF01221">
    <property type="entry name" value="Dynein_light"/>
    <property type="match status" value="1"/>
</dbReference>
<feature type="compositionally biased region" description="Basic and acidic residues" evidence="9">
    <location>
        <begin position="458"/>
        <end position="488"/>
    </location>
</feature>
<evidence type="ECO:0000256" key="4">
    <source>
        <dbReference type="ARBA" id="ARBA00022701"/>
    </source>
</evidence>
<feature type="region of interest" description="Disordered" evidence="9">
    <location>
        <begin position="132"/>
        <end position="187"/>
    </location>
</feature>
<dbReference type="Proteomes" id="UP000324907">
    <property type="component" value="Unassembled WGS sequence"/>
</dbReference>
<sequence length="990" mass="109192">MLSASQRNHCVTARPRSGGAGAMTPEERLAAEREAALVEARLRSGPPERRPAWGERSPLPLERSRRLTRPMAAAGYAFRGGTLAPGQGDDPPGHRSRRGLGARIESRSPTRSPSATCYPYDCDGNDHCPGLAATGPISASPGSRHGLDETRASGTARASRRPRSRSGRQRRRSGPTGGTGRSADDQGAYVRRLECQVAELRDTMSLLADVNTREVEELAWRRRTAATRQSGRAPGGRRRRPSGGDTFGRGGHSGSPGRASGRMPVTKGAFAGRVSDAIAESRAHARVASAIDKETERSQGREEALRRRQALAEAEAAAAEADEAEEATQQPRAELAGGHDEDQAEDKQSRRRQQQKQTGPSGGDGDADEDKDDDEGGDGYGSESEETGAETIARRRFEEEKRRLEEEETAMRRWRFRAKPVPRSTREALYDKVVSQAATRRRLHHEARLEELESTMKPFERMEAGDRRRREEQARRRREREEAEERQLRQAARFRANPVPVTTREPDEESRARQERDAMRTERVAHRALTLLSNAALPPRMELRKEEEAAKARQAAVEKRRAEAEAARQNRIRPTPLPDFERLHGKFVRALRTSKTARAPTAPEPFSFDSEQRRAEEAARAEARRAEEEERLAKMMSRPVPHSSGGGGGGGGGGAREARLLQELRSTVSGGAGSDPGAMTGTRLAATMGEGGFRVTMTRAAELRIEARQRAIRERQAAEAAAARKEEELARRQKETDRLVRPVVLRLEQQRRPTPLAWQLDDDTPEARERRRADRLAAQAKREELAAGVAKAVERREMLFLRGSVDKERGEAERRALLRVAGSVADGAASSHGGGAASRGAAWHEMETTGGIAGQRDILFSEEERTALGGGAASTGDDDEDHLARGQALQPPHLGLRLEAMASERSAIVKNADMSEDVQQDAVDTAVQAMEKFSIEREIAAFIKKEFDRKYSPTWHCVVGRNFGSYVTHETKHFIYFYLGQVAILLFKSG</sequence>
<feature type="compositionally biased region" description="Basic and acidic residues" evidence="9">
    <location>
        <begin position="392"/>
        <end position="411"/>
    </location>
</feature>
<organism evidence="10 11">
    <name type="scientific">Cafeteria roenbergensis</name>
    <name type="common">Marine flagellate</name>
    <dbReference type="NCBI Taxonomy" id="33653"/>
    <lineage>
        <taxon>Eukaryota</taxon>
        <taxon>Sar</taxon>
        <taxon>Stramenopiles</taxon>
        <taxon>Bigyra</taxon>
        <taxon>Opalozoa</taxon>
        <taxon>Bicosoecida</taxon>
        <taxon>Cafeteriaceae</taxon>
        <taxon>Cafeteria</taxon>
    </lineage>
</organism>
<feature type="region of interest" description="Disordered" evidence="9">
    <location>
        <begin position="222"/>
        <end position="268"/>
    </location>
</feature>
<feature type="compositionally biased region" description="Basic residues" evidence="9">
    <location>
        <begin position="158"/>
        <end position="173"/>
    </location>
</feature>
<dbReference type="Gene3D" id="3.30.740.10">
    <property type="entry name" value="Protein Inhibitor Of Neuronal Nitric Oxide Synthase"/>
    <property type="match status" value="1"/>
</dbReference>
<feature type="region of interest" description="Disordered" evidence="9">
    <location>
        <begin position="41"/>
        <end position="120"/>
    </location>
</feature>
<dbReference type="SUPFAM" id="SSF54648">
    <property type="entry name" value="DLC"/>
    <property type="match status" value="1"/>
</dbReference>
<dbReference type="EMBL" id="VLTL01000079">
    <property type="protein sequence ID" value="KAA0162566.1"/>
    <property type="molecule type" value="Genomic_DNA"/>
</dbReference>
<dbReference type="GO" id="GO:0007017">
    <property type="term" value="P:microtubule-based process"/>
    <property type="evidence" value="ECO:0007669"/>
    <property type="project" value="InterPro"/>
</dbReference>